<evidence type="ECO:0000256" key="3">
    <source>
        <dbReference type="ARBA" id="ARBA00022630"/>
    </source>
</evidence>
<name>A0A9P8V1Q4_9PEZI</name>
<evidence type="ECO:0000313" key="8">
    <source>
        <dbReference type="Proteomes" id="UP000770015"/>
    </source>
</evidence>
<comment type="caution">
    <text evidence="7">The sequence shown here is derived from an EMBL/GenBank/DDBJ whole genome shotgun (WGS) entry which is preliminary data.</text>
</comment>
<proteinExistence type="inferred from homology"/>
<organism evidence="7 8">
    <name type="scientific">Plectosphaerella plurivora</name>
    <dbReference type="NCBI Taxonomy" id="936078"/>
    <lineage>
        <taxon>Eukaryota</taxon>
        <taxon>Fungi</taxon>
        <taxon>Dikarya</taxon>
        <taxon>Ascomycota</taxon>
        <taxon>Pezizomycotina</taxon>
        <taxon>Sordariomycetes</taxon>
        <taxon>Hypocreomycetidae</taxon>
        <taxon>Glomerellales</taxon>
        <taxon>Plectosphaerellaceae</taxon>
        <taxon>Plectosphaerella</taxon>
    </lineage>
</organism>
<feature type="domain" description="FAD dependent oxidoreductase" evidence="6">
    <location>
        <begin position="9"/>
        <end position="388"/>
    </location>
</feature>
<dbReference type="PANTHER" id="PTHR10961:SF26">
    <property type="entry name" value="L-SACCHAROPINE OXIDASE"/>
    <property type="match status" value="1"/>
</dbReference>
<dbReference type="AlphaFoldDB" id="A0A9P8V1Q4"/>
<dbReference type="GO" id="GO:0050660">
    <property type="term" value="F:flavin adenine dinucleotide binding"/>
    <property type="evidence" value="ECO:0007669"/>
    <property type="project" value="InterPro"/>
</dbReference>
<protein>
    <submittedName>
        <fullName evidence="7">FAD dependent oxidoreductase</fullName>
    </submittedName>
</protein>
<dbReference type="Proteomes" id="UP000770015">
    <property type="component" value="Unassembled WGS sequence"/>
</dbReference>
<keyword evidence="4" id="KW-0274">FAD</keyword>
<keyword evidence="8" id="KW-1185">Reference proteome</keyword>
<sequence length="448" mass="48688">MPLSKSDPIVIVGAGAFGLSTALRLVEAGFHDIAILEKDEAMPSRYSAANDLNKIVRAEYEDPWYTAVTLSKKTNTSKEAIRAWQTPLFAPHFHQTGFLHCVSGNASERAVSTLERFRAAAEVNPLIKKYVEPIDGPADIRQRTWQYNDGPLSGWKGYLNRLDGYAHSANALLGVAREVRDRGVKFFTGDSGSVVKLIHDKGGKCVGVETKTGTLSAKLVIVAAGAAAASLVPSCGRHVVAKSWSVAHVQLTDDEASALRGIPVTYARDLGFFFEPDPKTNLLKLCPMGGGYVNTDPKTGVSLAPSLAQSGFMPQEDQAQVRRLLAATLPALKDRPLVRQSLCWFADTGDSDFVIDYVPGTEGTVLLMSGDSGHGFKMFPIVGNWARDLLLAKDGKQPVERFRWKWTEGEAKSGAGDAADWGGSVSWRLGDTTEWRDLQDPRKQVSKL</sequence>
<gene>
    <name evidence="7" type="ORF">F5X68DRAFT_279448</name>
</gene>
<dbReference type="Pfam" id="PF01266">
    <property type="entry name" value="DAO"/>
    <property type="match status" value="1"/>
</dbReference>
<dbReference type="Gene3D" id="3.50.50.60">
    <property type="entry name" value="FAD/NAD(P)-binding domain"/>
    <property type="match status" value="1"/>
</dbReference>
<evidence type="ECO:0000256" key="1">
    <source>
        <dbReference type="ARBA" id="ARBA00001974"/>
    </source>
</evidence>
<dbReference type="Gene3D" id="3.30.9.10">
    <property type="entry name" value="D-Amino Acid Oxidase, subunit A, domain 2"/>
    <property type="match status" value="1"/>
</dbReference>
<comment type="similarity">
    <text evidence="2">Belongs to the MSOX/MTOX family.</text>
</comment>
<keyword evidence="5" id="KW-0560">Oxidoreductase</keyword>
<dbReference type="SUPFAM" id="SSF51905">
    <property type="entry name" value="FAD/NAD(P)-binding domain"/>
    <property type="match status" value="1"/>
</dbReference>
<evidence type="ECO:0000256" key="4">
    <source>
        <dbReference type="ARBA" id="ARBA00022827"/>
    </source>
</evidence>
<dbReference type="InterPro" id="IPR045170">
    <property type="entry name" value="MTOX"/>
</dbReference>
<dbReference type="PANTHER" id="PTHR10961">
    <property type="entry name" value="PEROXISOMAL SARCOSINE OXIDASE"/>
    <property type="match status" value="1"/>
</dbReference>
<dbReference type="InterPro" id="IPR006076">
    <property type="entry name" value="FAD-dep_OxRdtase"/>
</dbReference>
<dbReference type="OrthoDB" id="2219495at2759"/>
<evidence type="ECO:0000259" key="6">
    <source>
        <dbReference type="Pfam" id="PF01266"/>
    </source>
</evidence>
<accession>A0A9P8V1Q4</accession>
<dbReference type="InterPro" id="IPR036188">
    <property type="entry name" value="FAD/NAD-bd_sf"/>
</dbReference>
<evidence type="ECO:0000256" key="5">
    <source>
        <dbReference type="ARBA" id="ARBA00023002"/>
    </source>
</evidence>
<dbReference type="GO" id="GO:0051698">
    <property type="term" value="F:saccharopine oxidase activity"/>
    <property type="evidence" value="ECO:0007669"/>
    <property type="project" value="TreeGrafter"/>
</dbReference>
<keyword evidence="3" id="KW-0285">Flavoprotein</keyword>
<comment type="cofactor">
    <cofactor evidence="1">
        <name>FAD</name>
        <dbReference type="ChEBI" id="CHEBI:57692"/>
    </cofactor>
</comment>
<dbReference type="GO" id="GO:0008115">
    <property type="term" value="F:sarcosine oxidase activity"/>
    <property type="evidence" value="ECO:0007669"/>
    <property type="project" value="TreeGrafter"/>
</dbReference>
<reference evidence="7" key="1">
    <citation type="journal article" date="2021" name="Nat. Commun.">
        <title>Genetic determinants of endophytism in the Arabidopsis root mycobiome.</title>
        <authorList>
            <person name="Mesny F."/>
            <person name="Miyauchi S."/>
            <person name="Thiergart T."/>
            <person name="Pickel B."/>
            <person name="Atanasova L."/>
            <person name="Karlsson M."/>
            <person name="Huettel B."/>
            <person name="Barry K.W."/>
            <person name="Haridas S."/>
            <person name="Chen C."/>
            <person name="Bauer D."/>
            <person name="Andreopoulos W."/>
            <person name="Pangilinan J."/>
            <person name="LaButti K."/>
            <person name="Riley R."/>
            <person name="Lipzen A."/>
            <person name="Clum A."/>
            <person name="Drula E."/>
            <person name="Henrissat B."/>
            <person name="Kohler A."/>
            <person name="Grigoriev I.V."/>
            <person name="Martin F.M."/>
            <person name="Hacquard S."/>
        </authorList>
    </citation>
    <scope>NUCLEOTIDE SEQUENCE</scope>
    <source>
        <strain evidence="7">MPI-SDFR-AT-0117</strain>
    </source>
</reference>
<evidence type="ECO:0000313" key="7">
    <source>
        <dbReference type="EMBL" id="KAH6665843.1"/>
    </source>
</evidence>
<dbReference type="EMBL" id="JAGSXJ010000037">
    <property type="protein sequence ID" value="KAH6665843.1"/>
    <property type="molecule type" value="Genomic_DNA"/>
</dbReference>
<evidence type="ECO:0000256" key="2">
    <source>
        <dbReference type="ARBA" id="ARBA00010989"/>
    </source>
</evidence>